<dbReference type="EMBL" id="CP002360">
    <property type="protein sequence ID" value="AEE95278.1"/>
    <property type="molecule type" value="Genomic_DNA"/>
</dbReference>
<reference evidence="3 4" key="2">
    <citation type="journal article" date="2011" name="Stand. Genomic Sci.">
        <title>Complete genome sequence of Mahella australiensis type strain (50-1 BON).</title>
        <authorList>
            <person name="Sikorski J."/>
            <person name="Teshima H."/>
            <person name="Nolan M."/>
            <person name="Lucas S."/>
            <person name="Hammon N."/>
            <person name="Deshpande S."/>
            <person name="Cheng J.F."/>
            <person name="Pitluck S."/>
            <person name="Liolios K."/>
            <person name="Pagani I."/>
            <person name="Ivanova N."/>
            <person name="Huntemann M."/>
            <person name="Mavromatis K."/>
            <person name="Ovchinikova G."/>
            <person name="Pati A."/>
            <person name="Tapia R."/>
            <person name="Han C."/>
            <person name="Goodwin L."/>
            <person name="Chen A."/>
            <person name="Palaniappan K."/>
            <person name="Land M."/>
            <person name="Hauser L."/>
            <person name="Ngatchou-Djao O.D."/>
            <person name="Rohde M."/>
            <person name="Pukall R."/>
            <person name="Spring S."/>
            <person name="Abt B."/>
            <person name="Goker M."/>
            <person name="Detter J.C."/>
            <person name="Woyke T."/>
            <person name="Bristow J."/>
            <person name="Markowitz V."/>
            <person name="Hugenholtz P."/>
            <person name="Eisen J.A."/>
            <person name="Kyrpides N.C."/>
            <person name="Klenk H.P."/>
            <person name="Lapidus A."/>
        </authorList>
    </citation>
    <scope>NUCLEOTIDE SEQUENCE [LARGE SCALE GENOMIC DNA]</scope>
    <source>
        <strain evidence="4">DSM 15567 / CIP 107919 / 50-1 BON</strain>
    </source>
</reference>
<dbReference type="PROSITE" id="PS51910">
    <property type="entry name" value="GH18_2"/>
    <property type="match status" value="1"/>
</dbReference>
<dbReference type="InterPro" id="IPR011583">
    <property type="entry name" value="Chitinase_II/V-like_cat"/>
</dbReference>
<dbReference type="InterPro" id="IPR008979">
    <property type="entry name" value="Galactose-bd-like_sf"/>
</dbReference>
<feature type="domain" description="GH18" evidence="2">
    <location>
        <begin position="1"/>
        <end position="295"/>
    </location>
</feature>
<dbReference type="PANTHER" id="PTHR46066:SF2">
    <property type="entry name" value="CHITINASE DOMAIN-CONTAINING PROTEIN 1"/>
    <property type="match status" value="1"/>
</dbReference>
<name>F3ZVC8_MAHA5</name>
<dbReference type="SUPFAM" id="SSF51445">
    <property type="entry name" value="(Trans)glycosidases"/>
    <property type="match status" value="1"/>
</dbReference>
<sequence length="816" mass="91038">MVRHYMSWTYSKSSRMYQELNDYGDKFYMVSLFDFHVNYINGTHTDGTITGSIPGAEMEIVNKWPHIKWYLCVRNDGYEAAFQDLLDNAGGAQDTFISEIQRLINQYPFATGIDIDLERGGSSANTSKAVALFQRIANTVHARGKLFHADLPGLTGPGQSLGGEYWCDYQQLGQIFDSCTIMSYGYAWAGSAPGPISPRGWLEDVYNYAVTVIPSAKIYMGLPGYGYRWQIDHPTTGYRGTSWLYTAAVEWMLGHYNHTDDRPPQPLIPWAALWDEDNMCPYMLLHIYDMQIAEDRKNTISPFVQGDYGGKTFMTAYRKTQTPSFVGSVASRAGDMYDNHGGALTQGAGYVSSRQPRPLEEGSEEYEDEGWAEYNVSISSSGTYDIAIRINYPWFDKDYITISIDGSSYSVSQPNQWYPLARSAHWAKLATVSLSAGSHIIRFEGGSTAYGVQFYGFNICQSFTFTMDAGQAEWTLTPQTYIDVNGQEVQAADGYRLTLEVLRRAPEYASIWNDDFRSYAPAEYEEWNSALFNNYYTTSGGTWIVQGRAGLASHLKQTSVATSQCMLDYGSFGDMAVWATFSFTGQEAGIIFGNNKVGLQNGKVVLYANGSQVATATANTSGSNTLRVRVRGSECKVWLNSSLVITASASGSNRIGLYTTNASIDCTLFASGDAYWMYPQEAVTVTTPAGTQQLGRIVRTGVDWNSVWGYIRVPAGTEEANTRSETISMDWDYLHSDIFNADRDLTVIVKADDIGIWVSRLYLCDADGASIAYYSDVNQYQYWMDRAEFEWGLQGIGVWALGQQDPAVYKYLPSMI</sequence>
<evidence type="ECO:0000313" key="4">
    <source>
        <dbReference type="Proteomes" id="UP000008457"/>
    </source>
</evidence>
<dbReference type="AlphaFoldDB" id="F3ZVC8"/>
<accession>F3ZVC8</accession>
<protein>
    <submittedName>
        <fullName evidence="3">Chitinase II</fullName>
    </submittedName>
</protein>
<dbReference type="InterPro" id="IPR017853">
    <property type="entry name" value="GH"/>
</dbReference>
<evidence type="ECO:0000256" key="1">
    <source>
        <dbReference type="SAM" id="MobiDB-lite"/>
    </source>
</evidence>
<dbReference type="PANTHER" id="PTHR46066">
    <property type="entry name" value="CHITINASE DOMAIN-CONTAINING PROTEIN 1 FAMILY MEMBER"/>
    <property type="match status" value="1"/>
</dbReference>
<dbReference type="Gene3D" id="2.60.120.260">
    <property type="entry name" value="Galactose-binding domain-like"/>
    <property type="match status" value="1"/>
</dbReference>
<proteinExistence type="predicted"/>
<feature type="region of interest" description="Disordered" evidence="1">
    <location>
        <begin position="347"/>
        <end position="366"/>
    </location>
</feature>
<keyword evidence="4" id="KW-1185">Reference proteome</keyword>
<dbReference type="RefSeq" id="WP_013779712.1">
    <property type="nucleotide sequence ID" value="NC_015520.1"/>
</dbReference>
<dbReference type="KEGG" id="mas:Mahau_0055"/>
<dbReference type="GO" id="GO:0008061">
    <property type="term" value="F:chitin binding"/>
    <property type="evidence" value="ECO:0007669"/>
    <property type="project" value="InterPro"/>
</dbReference>
<evidence type="ECO:0000259" key="2">
    <source>
        <dbReference type="PROSITE" id="PS51910"/>
    </source>
</evidence>
<dbReference type="Gene3D" id="2.60.120.560">
    <property type="entry name" value="Exo-inulinase, domain 1"/>
    <property type="match status" value="1"/>
</dbReference>
<evidence type="ECO:0000313" key="3">
    <source>
        <dbReference type="EMBL" id="AEE95278.1"/>
    </source>
</evidence>
<dbReference type="InterPro" id="IPR001223">
    <property type="entry name" value="Glyco_hydro18_cat"/>
</dbReference>
<dbReference type="GO" id="GO:0005975">
    <property type="term" value="P:carbohydrate metabolic process"/>
    <property type="evidence" value="ECO:0007669"/>
    <property type="project" value="InterPro"/>
</dbReference>
<dbReference type="Gene3D" id="3.20.20.80">
    <property type="entry name" value="Glycosidases"/>
    <property type="match status" value="1"/>
</dbReference>
<reference evidence="4" key="1">
    <citation type="submission" date="2010-11" db="EMBL/GenBank/DDBJ databases">
        <title>The complete genome of Mahella australiensis DSM 15567.</title>
        <authorList>
            <consortium name="US DOE Joint Genome Institute (JGI-PGF)"/>
            <person name="Lucas S."/>
            <person name="Copeland A."/>
            <person name="Lapidus A."/>
            <person name="Bruce D."/>
            <person name="Goodwin L."/>
            <person name="Pitluck S."/>
            <person name="Kyrpides N."/>
            <person name="Mavromatis K."/>
            <person name="Pagani I."/>
            <person name="Ivanova N."/>
            <person name="Teshima H."/>
            <person name="Brettin T."/>
            <person name="Detter J.C."/>
            <person name="Han C."/>
            <person name="Tapia R."/>
            <person name="Land M."/>
            <person name="Hauser L."/>
            <person name="Markowitz V."/>
            <person name="Cheng J.-F."/>
            <person name="Hugenholtz P."/>
            <person name="Woyke T."/>
            <person name="Wu D."/>
            <person name="Spring S."/>
            <person name="Pukall R."/>
            <person name="Steenblock K."/>
            <person name="Schneider S."/>
            <person name="Klenk H.-P."/>
            <person name="Eisen J.A."/>
        </authorList>
    </citation>
    <scope>NUCLEOTIDE SEQUENCE [LARGE SCALE GENOMIC DNA]</scope>
    <source>
        <strain evidence="4">DSM 15567 / CIP 107919 / 50-1 BON</strain>
    </source>
</reference>
<dbReference type="eggNOG" id="COG3858">
    <property type="taxonomic scope" value="Bacteria"/>
</dbReference>
<organism evidence="3 4">
    <name type="scientific">Mahella australiensis (strain DSM 15567 / CIP 107919 / 50-1 BON)</name>
    <dbReference type="NCBI Taxonomy" id="697281"/>
    <lineage>
        <taxon>Bacteria</taxon>
        <taxon>Bacillati</taxon>
        <taxon>Bacillota</taxon>
        <taxon>Clostridia</taxon>
        <taxon>Thermoanaerobacterales</taxon>
        <taxon>Thermoanaerobacterales Family IV. Incertae Sedis</taxon>
        <taxon>Mahella</taxon>
    </lineage>
</organism>
<gene>
    <name evidence="3" type="ordered locus">Mahau_0055</name>
</gene>
<dbReference type="SUPFAM" id="SSF49785">
    <property type="entry name" value="Galactose-binding domain-like"/>
    <property type="match status" value="1"/>
</dbReference>
<dbReference type="STRING" id="697281.Mahau_0055"/>
<dbReference type="HOGENOM" id="CLU_343790_0_0_9"/>
<dbReference type="Proteomes" id="UP000008457">
    <property type="component" value="Chromosome"/>
</dbReference>
<dbReference type="SMART" id="SM00636">
    <property type="entry name" value="Glyco_18"/>
    <property type="match status" value="1"/>
</dbReference>
<dbReference type="Pfam" id="PF00704">
    <property type="entry name" value="Glyco_hydro_18"/>
    <property type="match status" value="1"/>
</dbReference>